<evidence type="ECO:0000313" key="1">
    <source>
        <dbReference type="EMBL" id="ACZ10727.1"/>
    </source>
</evidence>
<gene>
    <name evidence="1" type="ordered locus">Sterm_3893</name>
</gene>
<proteinExistence type="predicted"/>
<dbReference type="EMBL" id="CP001739">
    <property type="protein sequence ID" value="ACZ10727.1"/>
    <property type="molecule type" value="Genomic_DNA"/>
</dbReference>
<evidence type="ECO:0000313" key="2">
    <source>
        <dbReference type="Proteomes" id="UP000000845"/>
    </source>
</evidence>
<dbReference type="eggNOG" id="ENOG502ZQQ4">
    <property type="taxonomic scope" value="Bacteria"/>
</dbReference>
<protein>
    <submittedName>
        <fullName evidence="1">Uncharacterized protein</fullName>
    </submittedName>
</protein>
<accession>D1AGA1</accession>
<organism evidence="1 2">
    <name type="scientific">Sebaldella termitidis (strain ATCC 33386 / NCTC 11300)</name>
    <dbReference type="NCBI Taxonomy" id="526218"/>
    <lineage>
        <taxon>Bacteria</taxon>
        <taxon>Fusobacteriati</taxon>
        <taxon>Fusobacteriota</taxon>
        <taxon>Fusobacteriia</taxon>
        <taxon>Fusobacteriales</taxon>
        <taxon>Leptotrichiaceae</taxon>
        <taxon>Sebaldella</taxon>
    </lineage>
</organism>
<dbReference type="RefSeq" id="WP_012863302.1">
    <property type="nucleotide sequence ID" value="NC_013517.1"/>
</dbReference>
<dbReference type="Proteomes" id="UP000000845">
    <property type="component" value="Chromosome"/>
</dbReference>
<dbReference type="KEGG" id="str:Sterm_3893"/>
<dbReference type="AlphaFoldDB" id="D1AGA1"/>
<reference evidence="1 2" key="2">
    <citation type="journal article" date="2010" name="Stand. Genomic Sci.">
        <title>Complete genome sequence of Sebaldella termitidis type strain (NCTC 11300).</title>
        <authorList>
            <person name="Harmon-Smith M."/>
            <person name="Celia L."/>
            <person name="Chertkov O."/>
            <person name="Lapidus A."/>
            <person name="Copeland A."/>
            <person name="Glavina Del Rio T."/>
            <person name="Nolan M."/>
            <person name="Lucas S."/>
            <person name="Tice H."/>
            <person name="Cheng J.F."/>
            <person name="Han C."/>
            <person name="Detter J.C."/>
            <person name="Bruce D."/>
            <person name="Goodwin L."/>
            <person name="Pitluck S."/>
            <person name="Pati A."/>
            <person name="Liolios K."/>
            <person name="Ivanova N."/>
            <person name="Mavromatis K."/>
            <person name="Mikhailova N."/>
            <person name="Chen A."/>
            <person name="Palaniappan K."/>
            <person name="Land M."/>
            <person name="Hauser L."/>
            <person name="Chang Y.J."/>
            <person name="Jeffries C.D."/>
            <person name="Brettin T."/>
            <person name="Goker M."/>
            <person name="Beck B."/>
            <person name="Bristow J."/>
            <person name="Eisen J.A."/>
            <person name="Markowitz V."/>
            <person name="Hugenholtz P."/>
            <person name="Kyrpides N.C."/>
            <person name="Klenk H.P."/>
            <person name="Chen F."/>
        </authorList>
    </citation>
    <scope>NUCLEOTIDE SEQUENCE [LARGE SCALE GENOMIC DNA]</scope>
    <source>
        <strain evidence="2">ATCC 33386 / NCTC 11300</strain>
    </source>
</reference>
<dbReference type="STRING" id="526218.Sterm_3893"/>
<dbReference type="HOGENOM" id="CLU_365969_0_0_0"/>
<sequence>MFTQSYIDKTYLEENNLKHRIKIFNKTKNVDISEYLDNDTLEISKFLENETQSIAANTLDLTFLKPDADKSAEKEVIYFTDSDKTFDVYDMLFTDFKDSHENNIINLNDEIHVIDLFDGEELLLFVGIVAEPVVRREHLRTYIKLKLEDKTSIGFKKRFDKDYVYQGHYVYHSGAKNLSLMYKLAKELGFEDNDIEIEEMKHTLGDYIIIPVAKFEKDKSIMEELAELVRSVVGDIWVTREGKLKITSLLNQKDTNIVDYKLKYGNILNYLESAVTKPESNKVEVSFTENKTEARQAVFILAGQNANYEADDAKVKVPANTLTNNEYWQIKYLTDYVNNLEKTPEVVAYIPNSDGTKTYITYTDYELVLDNDGGKVKFFNHTTSDIFIEKFKLYGEPIKVYEGNTVTYTEKNLADHEIELYTYDNKYIQDIRLAQSVARYLYFKNCREKTTHKMRTNSIPFLELQDVVKLDFEELTADIQLTKITQKQNELEIEAVEYEEYKPNTEYFENQKSNLFDESYLNNGYVEWGNIKYPADKPPTPINLVPENLHLGVGAKWDKVNRDDIQEYIVYMKGLTENGDYTGLNLKFSRGNSTHFLANTDPGFYEIKVSCVTMAGMESDQSTAVIAKSLEITGEQIGVDGDTIVVDTGSKKLILGTVYAKNISADNILARHIAANQIEAKHVKANTITTDKILFGAGDAIQKNASGGIEVKLINGNSLDISGMLQVYSKAGLTVYNNTTDANSTKKTVIQGGMIIFYERSP</sequence>
<name>D1AGA1_SEBTE</name>
<reference evidence="2" key="1">
    <citation type="submission" date="2009-09" db="EMBL/GenBank/DDBJ databases">
        <title>The complete chromosome of Sebaldella termitidis ATCC 33386.</title>
        <authorList>
            <consortium name="US DOE Joint Genome Institute (JGI-PGF)"/>
            <person name="Lucas S."/>
            <person name="Copeland A."/>
            <person name="Lapidus A."/>
            <person name="Glavina del Rio T."/>
            <person name="Dalin E."/>
            <person name="Tice H."/>
            <person name="Bruce D."/>
            <person name="Goodwin L."/>
            <person name="Pitluck S."/>
            <person name="Kyrpides N."/>
            <person name="Mavromatis K."/>
            <person name="Ivanova N."/>
            <person name="Mikhailova N."/>
            <person name="Sims D."/>
            <person name="Meincke L."/>
            <person name="Brettin T."/>
            <person name="Detter J.C."/>
            <person name="Han C."/>
            <person name="Larimer F."/>
            <person name="Land M."/>
            <person name="Hauser L."/>
            <person name="Markowitz V."/>
            <person name="Cheng J.F."/>
            <person name="Hugenholtz P."/>
            <person name="Woyke T."/>
            <person name="Wu D."/>
            <person name="Eisen J.A."/>
        </authorList>
    </citation>
    <scope>NUCLEOTIDE SEQUENCE [LARGE SCALE GENOMIC DNA]</scope>
    <source>
        <strain evidence="2">ATCC 33386 / NCTC 11300</strain>
    </source>
</reference>
<keyword evidence="2" id="KW-1185">Reference proteome</keyword>